<gene>
    <name evidence="2" type="ORF">N7330_15885</name>
</gene>
<evidence type="ECO:0000256" key="1">
    <source>
        <dbReference type="SAM" id="Phobius"/>
    </source>
</evidence>
<dbReference type="RefSeq" id="WP_279860514.1">
    <property type="nucleotide sequence ID" value="NZ_JAODZU010000021.1"/>
</dbReference>
<keyword evidence="1" id="KW-0812">Transmembrane</keyword>
<comment type="caution">
    <text evidence="2">The sequence shown here is derived from an EMBL/GenBank/DDBJ whole genome shotgun (WGS) entry which is preliminary data.</text>
</comment>
<sequence length="70" mass="7507">MKVLACTVETIPCPPENEVWIDFSTAIDFAALGITAETTTYALTFGFAAVFGFFVLGYVLGIAKGLIKKL</sequence>
<feature type="transmembrane region" description="Helical" evidence="1">
    <location>
        <begin position="41"/>
        <end position="63"/>
    </location>
</feature>
<keyword evidence="1" id="KW-0472">Membrane</keyword>
<accession>A0AA42L3H1</accession>
<evidence type="ECO:0000313" key="3">
    <source>
        <dbReference type="Proteomes" id="UP001158297"/>
    </source>
</evidence>
<proteinExistence type="predicted"/>
<dbReference type="Proteomes" id="UP001158297">
    <property type="component" value="Unassembled WGS sequence"/>
</dbReference>
<dbReference type="EMBL" id="JAODZU010000021">
    <property type="protein sequence ID" value="MDH0364518.1"/>
    <property type="molecule type" value="Genomic_DNA"/>
</dbReference>
<organism evidence="2 3">
    <name type="scientific">Comamonas aquatica</name>
    <dbReference type="NCBI Taxonomy" id="225991"/>
    <lineage>
        <taxon>Bacteria</taxon>
        <taxon>Pseudomonadati</taxon>
        <taxon>Pseudomonadota</taxon>
        <taxon>Betaproteobacteria</taxon>
        <taxon>Burkholderiales</taxon>
        <taxon>Comamonadaceae</taxon>
        <taxon>Comamonas</taxon>
    </lineage>
</organism>
<keyword evidence="1" id="KW-1133">Transmembrane helix</keyword>
<dbReference type="AlphaFoldDB" id="A0AA42L3H1"/>
<protein>
    <submittedName>
        <fullName evidence="2">Uncharacterized protein</fullName>
    </submittedName>
</protein>
<name>A0AA42L3H1_9BURK</name>
<reference evidence="2" key="1">
    <citation type="submission" date="2022-09" db="EMBL/GenBank/DDBJ databases">
        <title>Intensive care unit water sources are persistently colonized with multi-drug resistant bacteria and are the site of extensive horizontal gene transfer of antibiotic resistance genes.</title>
        <authorList>
            <person name="Diorio-Toth L."/>
        </authorList>
    </citation>
    <scope>NUCLEOTIDE SEQUENCE</scope>
    <source>
        <strain evidence="2">GD04130</strain>
    </source>
</reference>
<evidence type="ECO:0000313" key="2">
    <source>
        <dbReference type="EMBL" id="MDH0364518.1"/>
    </source>
</evidence>